<feature type="region of interest" description="Disordered" evidence="4">
    <location>
        <begin position="1586"/>
        <end position="1622"/>
    </location>
</feature>
<dbReference type="SMART" id="SM00825">
    <property type="entry name" value="PKS_KS"/>
    <property type="match status" value="1"/>
</dbReference>
<dbReference type="Pfam" id="PF00975">
    <property type="entry name" value="Thioesterase"/>
    <property type="match status" value="1"/>
</dbReference>
<dbReference type="KEGG" id="sgra:EX895_004187"/>
<gene>
    <name evidence="7" type="ORF">EX895_004187</name>
</gene>
<dbReference type="PANTHER" id="PTHR43775:SF37">
    <property type="entry name" value="SI:DKEY-61P9.11"/>
    <property type="match status" value="1"/>
</dbReference>
<dbReference type="SUPFAM" id="SSF53474">
    <property type="entry name" value="alpha/beta-Hydrolases"/>
    <property type="match status" value="1"/>
</dbReference>
<dbReference type="PROSITE" id="PS00012">
    <property type="entry name" value="PHOSPHOPANTETHEINE"/>
    <property type="match status" value="1"/>
</dbReference>
<evidence type="ECO:0000313" key="8">
    <source>
        <dbReference type="Proteomes" id="UP000306050"/>
    </source>
</evidence>
<dbReference type="Gene3D" id="3.40.50.1820">
    <property type="entry name" value="alpha/beta hydrolase"/>
    <property type="match status" value="1"/>
</dbReference>
<dbReference type="CDD" id="cd00833">
    <property type="entry name" value="PKS"/>
    <property type="match status" value="1"/>
</dbReference>
<dbReference type="InterPro" id="IPR009081">
    <property type="entry name" value="PP-bd_ACP"/>
</dbReference>
<dbReference type="OrthoDB" id="329835at2759"/>
<feature type="domain" description="Carrier" evidence="5">
    <location>
        <begin position="1762"/>
        <end position="1839"/>
    </location>
</feature>
<dbReference type="Pfam" id="PF16073">
    <property type="entry name" value="SAT"/>
    <property type="match status" value="1"/>
</dbReference>
<dbReference type="RefSeq" id="XP_029738884.1">
    <property type="nucleotide sequence ID" value="XM_029884783.1"/>
</dbReference>
<evidence type="ECO:0000313" key="7">
    <source>
        <dbReference type="EMBL" id="TKY86899.1"/>
    </source>
</evidence>
<dbReference type="Pfam" id="PF22621">
    <property type="entry name" value="CurL-like_PKS_C"/>
    <property type="match status" value="1"/>
</dbReference>
<name>A0A4V6ETJ6_9BASI</name>
<dbReference type="InterPro" id="IPR050091">
    <property type="entry name" value="PKS_NRPS_Biosynth_Enz"/>
</dbReference>
<dbReference type="InterPro" id="IPR016039">
    <property type="entry name" value="Thiolase-like"/>
</dbReference>
<evidence type="ECO:0000256" key="4">
    <source>
        <dbReference type="SAM" id="MobiDB-lite"/>
    </source>
</evidence>
<evidence type="ECO:0008006" key="9">
    <source>
        <dbReference type="Google" id="ProtNLM"/>
    </source>
</evidence>
<keyword evidence="8" id="KW-1185">Reference proteome</keyword>
<sequence>MSCDSSFSSFDHVALGDGSLKVGPASPTLMPAASVIVFGSQGSDFLNGFDSIIGLSRHHPELAAFLSMALDAVRAELQSVANRHCDVATLESNAAVKQQKQIELLACLPPFEPFSDLNTLVNFHRRKKLKDPVINGVLLCLLQTASVVAVYCVAHRDGDKQESASTSVALKAWKALSEPCSHLFGYCTGALSAFSLRLLSEDQSASVLPDIWVYANEAIKAIRICFWVSLHSACGGLRLARGEEPGAGSDHWSFVVSVKDADYMEKVYLRLARFNELEQQRPLDEPVPLVVTAKALDQVSIGGPPKQLERFRSYLLEHMGSKCRVLPLKLFSPYHTADLAIEADAVMCNLEHLGLVDDSLLPTSRKIIWETANSNILCETRLRDVVRVLVASNLATTADWDAMVDRLMLLEGERQLGKQYANRLVISFSPGTSLAADVSTRLSILHEPMPPAELVTHIDVSSLLHDYLVYLNQLGVQASILPQSDIGGEEVVIVSMACRFPGDVRNAEQLWTCFETGRSTVTEIPQHLFDINAYLGEGVNQTMAKHMHALPETVVKSMDARLFSMSQKEVEQLDPQHRLVMLCSYEALERTGYSVDANSPSSFDAKRIAVCMAASWDDYRENASWNIGSYFITGNIRAFIPGHVSFSFNWEGPSVCVDTLECSAVSAIQWCRQALLSGQCDVALAGAVNVLTQPQMFIAMDKQGILSRSGTNATFSCKLDGKTRGDGCGVLLLKRRSTALRDGDKILATIPAARTTYHGRTNEGEEAGVEQSKFLARVVSEAGARTTDIVHIEASGFHTQGVEAVEFDSFRRLLAESSDVRASVSQDQISVASSRPNIGAGEAVSAMASVMKAVLMFEKASVPRQISISDPAELQPRIAAACASSALYVPTHAHCLPNASERRGRRTILVNSLASTDCHGVVLVGAPMFDEALPSMSCPAPSVTIPLSEEAWIFVLSAKTKESAEMLKKYLIDYLQREVNLVDLSYTLACRRTHHPFRLSVVASAQDELVRRLRMAEFVEAKQPAELPSLGFILRSAAPISPDSMEALFNLDPSLQGRYHELLSRTSFSNVFEEPKLKLQLMQTCLALLFIDCGVCPSFFHADSDLLEYSFALQCCALDEFINDLEPVAEPDATRSHACIKLDSSVSITFGTASDICAEKAALAVPAADPHALRRSLLSSLGSLHQQGYRIHWIELFRPHLASVSFDDTLPTYPFHLQQHWMEYHDRNLLPHTAIGAEASCEPKTTSSSCVEAYEPVSHPLLTEQMGAGTTSRTYRSDFFDEAQAALLKVSSPVAVIVEVLFEAIKEASKSIGGENFVNERLFLRLQEVDLISTKDVSNLAEVSISVAFDETTKTEHSNKGSVSIVSDRAGNLGECLYEWAHRADLHRRWSKVQSFLPERIARIENDGELFSSKLIQKLIHKRLHRRKDAAARSIRSAFLNAQSREAVVRMDFPSTYLVSLNGGQVVLPHLLSSLEELAVWFADQYSGLQDGVLSFCSVEDLWTCGIWLDTLAQQTASPYTVYMSPYNSDCTRPPTLYERELELDVLVLDDRLHIVGLLTRFRLTRSGSETEQKVPVAGEIPPSTGVLHPVASSSPHTRIQESMSRDMVPQSRSARTVQSKQEDRVGELNAKVLGILASELGIAFEEMKPSVKFADLGLDSLMSLVCISTLETLDLGFAIPQSLFMECDSPAELLAWIRAQLGDNADVGEVESVLAPVQSDSGNFGDAALPPAASSIVASTIASTVAAVQLAPTLQASARSTVAVEAMKTIRSTIETELGVDEGSINQDANLADLGMDSLMSLLVLGNLSGMLPIELPSSLFMDCASLREINEFIASQLGRPSANAQGTGLAVEEGTGTRASSATIDMIIPTAKKPILLRKSNKMESSTPLFLLPDGSGMSTVYQHFHSIDRPIYSINSPFLADASAWDGGITQIARYYLESMRLIQPAGPWLVGGWSFGGMVAFEIARLLATYRGPTTDRVAGLFLIDSPCPKTYPPLPMSIVDWIFTAPEVEDIAPPALSNKLIAHFKATVDSLVGWQPASIEHSGDVNKMPRTWYIVADQSLPGKMDDIQEVNETVQMLFKQNRAQERGPDGWQHLVLGERIEVKGLAEANHFALVREPAVGQIAGILQEACTKATEG</sequence>
<comment type="caution">
    <text evidence="7">The sequence shown here is derived from an EMBL/GenBank/DDBJ whole genome shotgun (WGS) entry which is preliminary data.</text>
</comment>
<dbReference type="Proteomes" id="UP000306050">
    <property type="component" value="Chromosome SGRAM_23"/>
</dbReference>
<keyword evidence="3" id="KW-0808">Transferase</keyword>
<dbReference type="GeneID" id="40727082"/>
<keyword evidence="2" id="KW-0597">Phosphoprotein</keyword>
<dbReference type="InterPro" id="IPR006162">
    <property type="entry name" value="Ppantetheine_attach_site"/>
</dbReference>
<dbReference type="Pfam" id="PF00109">
    <property type="entry name" value="ketoacyl-synt"/>
    <property type="match status" value="1"/>
</dbReference>
<dbReference type="InterPro" id="IPR032088">
    <property type="entry name" value="SAT"/>
</dbReference>
<dbReference type="Gene3D" id="1.10.1200.10">
    <property type="entry name" value="ACP-like"/>
    <property type="match status" value="2"/>
</dbReference>
<dbReference type="PROSITE" id="PS50075">
    <property type="entry name" value="CARRIER"/>
    <property type="match status" value="2"/>
</dbReference>
<keyword evidence="1" id="KW-0596">Phosphopantetheine</keyword>
<dbReference type="InterPro" id="IPR001031">
    <property type="entry name" value="Thioesterase"/>
</dbReference>
<dbReference type="SUPFAM" id="SSF53901">
    <property type="entry name" value="Thiolase-like"/>
    <property type="match status" value="2"/>
</dbReference>
<evidence type="ECO:0000259" key="6">
    <source>
        <dbReference type="PROSITE" id="PS52004"/>
    </source>
</evidence>
<dbReference type="InterPro" id="IPR014030">
    <property type="entry name" value="Ketoacyl_synth_N"/>
</dbReference>
<evidence type="ECO:0000256" key="3">
    <source>
        <dbReference type="ARBA" id="ARBA00022679"/>
    </source>
</evidence>
<dbReference type="Gene3D" id="3.40.47.10">
    <property type="match status" value="1"/>
</dbReference>
<dbReference type="SMART" id="SM00823">
    <property type="entry name" value="PKS_PP"/>
    <property type="match status" value="2"/>
</dbReference>
<evidence type="ECO:0000256" key="1">
    <source>
        <dbReference type="ARBA" id="ARBA00022450"/>
    </source>
</evidence>
<proteinExistence type="predicted"/>
<dbReference type="PROSITE" id="PS52004">
    <property type="entry name" value="KS3_2"/>
    <property type="match status" value="1"/>
</dbReference>
<dbReference type="InterPro" id="IPR020841">
    <property type="entry name" value="PKS_Beta-ketoAc_synthase_dom"/>
</dbReference>
<evidence type="ECO:0000256" key="2">
    <source>
        <dbReference type="ARBA" id="ARBA00022553"/>
    </source>
</evidence>
<dbReference type="InterPro" id="IPR036736">
    <property type="entry name" value="ACP-like_sf"/>
</dbReference>
<dbReference type="GO" id="GO:0004312">
    <property type="term" value="F:fatty acid synthase activity"/>
    <property type="evidence" value="ECO:0007669"/>
    <property type="project" value="TreeGrafter"/>
</dbReference>
<feature type="domain" description="Ketosynthase family 3 (KS3)" evidence="6">
    <location>
        <begin position="488"/>
        <end position="899"/>
    </location>
</feature>
<dbReference type="GO" id="GO:0006633">
    <property type="term" value="P:fatty acid biosynthetic process"/>
    <property type="evidence" value="ECO:0007669"/>
    <property type="project" value="TreeGrafter"/>
</dbReference>
<dbReference type="Pfam" id="PF00550">
    <property type="entry name" value="PP-binding"/>
    <property type="match status" value="2"/>
</dbReference>
<dbReference type="PANTHER" id="PTHR43775">
    <property type="entry name" value="FATTY ACID SYNTHASE"/>
    <property type="match status" value="1"/>
</dbReference>
<feature type="compositionally biased region" description="Polar residues" evidence="4">
    <location>
        <begin position="1611"/>
        <end position="1620"/>
    </location>
</feature>
<accession>A0A4V6ETJ6</accession>
<reference evidence="7 8" key="1">
    <citation type="submission" date="2019-05" db="EMBL/GenBank/DDBJ databases">
        <title>Sporisorium graminicola CBS 10092 draft sequencing and annotation.</title>
        <authorList>
            <person name="Solano-Gonzalez S."/>
            <person name="Caddick M.X."/>
            <person name="Darby A."/>
        </authorList>
    </citation>
    <scope>NUCLEOTIDE SEQUENCE [LARGE SCALE GENOMIC DNA]</scope>
    <source>
        <strain evidence="7 8">CBS 10092</strain>
    </source>
</reference>
<dbReference type="EMBL" id="SRRM01000015">
    <property type="protein sequence ID" value="TKY86899.1"/>
    <property type="molecule type" value="Genomic_DNA"/>
</dbReference>
<dbReference type="Pfam" id="PF02801">
    <property type="entry name" value="Ketoacyl-synt_C"/>
    <property type="match status" value="1"/>
</dbReference>
<dbReference type="GO" id="GO:0031177">
    <property type="term" value="F:phosphopantetheine binding"/>
    <property type="evidence" value="ECO:0007669"/>
    <property type="project" value="InterPro"/>
</dbReference>
<feature type="compositionally biased region" description="Polar residues" evidence="4">
    <location>
        <begin position="1592"/>
        <end position="1603"/>
    </location>
</feature>
<feature type="domain" description="Carrier" evidence="5">
    <location>
        <begin position="1620"/>
        <end position="1702"/>
    </location>
</feature>
<dbReference type="InterPro" id="IPR014031">
    <property type="entry name" value="Ketoacyl_synth_C"/>
</dbReference>
<dbReference type="Gene3D" id="3.30.70.3290">
    <property type="match status" value="2"/>
</dbReference>
<evidence type="ECO:0000259" key="5">
    <source>
        <dbReference type="PROSITE" id="PS50075"/>
    </source>
</evidence>
<dbReference type="SUPFAM" id="SSF47336">
    <property type="entry name" value="ACP-like"/>
    <property type="match status" value="2"/>
</dbReference>
<dbReference type="InterPro" id="IPR029058">
    <property type="entry name" value="AB_hydrolase_fold"/>
</dbReference>
<dbReference type="InterPro" id="IPR020806">
    <property type="entry name" value="PKS_PP-bd"/>
</dbReference>
<organism evidence="7 8">
    <name type="scientific">Sporisorium graminicola</name>
    <dbReference type="NCBI Taxonomy" id="280036"/>
    <lineage>
        <taxon>Eukaryota</taxon>
        <taxon>Fungi</taxon>
        <taxon>Dikarya</taxon>
        <taxon>Basidiomycota</taxon>
        <taxon>Ustilaginomycotina</taxon>
        <taxon>Ustilaginomycetes</taxon>
        <taxon>Ustilaginales</taxon>
        <taxon>Ustilaginaceae</taxon>
        <taxon>Sporisorium</taxon>
    </lineage>
</organism>
<protein>
    <recommendedName>
        <fullName evidence="9">Carrier domain-containing protein</fullName>
    </recommendedName>
</protein>